<evidence type="ECO:0000256" key="3">
    <source>
        <dbReference type="ARBA" id="ARBA00022519"/>
    </source>
</evidence>
<evidence type="ECO:0000313" key="11">
    <source>
        <dbReference type="Proteomes" id="UP000509383"/>
    </source>
</evidence>
<dbReference type="GO" id="GO:0016020">
    <property type="term" value="C:membrane"/>
    <property type="evidence" value="ECO:0007669"/>
    <property type="project" value="InterPro"/>
</dbReference>
<evidence type="ECO:0008006" key="13">
    <source>
        <dbReference type="Google" id="ProtNLM"/>
    </source>
</evidence>
<keyword evidence="2" id="KW-0813">Transport</keyword>
<dbReference type="Proteomes" id="UP001054892">
    <property type="component" value="Unassembled WGS sequence"/>
</dbReference>
<dbReference type="InterPro" id="IPR003667">
    <property type="entry name" value="NqrDE/RnfAE"/>
</dbReference>
<evidence type="ECO:0000256" key="5">
    <source>
        <dbReference type="ARBA" id="ARBA00022967"/>
    </source>
</evidence>
<evidence type="ECO:0000256" key="2">
    <source>
        <dbReference type="ARBA" id="ARBA00022448"/>
    </source>
</evidence>
<evidence type="ECO:0000256" key="4">
    <source>
        <dbReference type="ARBA" id="ARBA00022692"/>
    </source>
</evidence>
<gene>
    <name evidence="9" type="ORF">TUM18999_47970</name>
    <name evidence="10" type="ORF">TUM20286_04110</name>
</gene>
<evidence type="ECO:0000313" key="9">
    <source>
        <dbReference type="EMBL" id="BCG26606.1"/>
    </source>
</evidence>
<keyword evidence="3" id="KW-1003">Cell membrane</keyword>
<proteinExistence type="predicted"/>
<sequence>MKPVSPLPLLGLAPLLGTSDLLVKALGITLVALPLLTLFGAALPTLRRLLQGRALWLGASLLAGALIGAAQLLMQAAAFELLRALGPFLALLALPCLLLVAHEPAGPGTGLRQGLVFASFALALGALRELLGHASLLAHGEWLGLGALHWQAAGDGLPLFASAPGGLILLGLLLALARLKP</sequence>
<evidence type="ECO:0000256" key="1">
    <source>
        <dbReference type="ARBA" id="ARBA00004127"/>
    </source>
</evidence>
<accession>A0A6J4EBG0</accession>
<name>A0A6J4EBG0_9PSED</name>
<feature type="transmembrane region" description="Helical" evidence="8">
    <location>
        <begin position="22"/>
        <end position="43"/>
    </location>
</feature>
<evidence type="ECO:0000256" key="6">
    <source>
        <dbReference type="ARBA" id="ARBA00022989"/>
    </source>
</evidence>
<keyword evidence="12" id="KW-1185">Reference proteome</keyword>
<feature type="transmembrane region" description="Helical" evidence="8">
    <location>
        <begin position="55"/>
        <end position="78"/>
    </location>
</feature>
<evidence type="ECO:0000256" key="8">
    <source>
        <dbReference type="SAM" id="Phobius"/>
    </source>
</evidence>
<dbReference type="Proteomes" id="UP000509383">
    <property type="component" value="Chromosome"/>
</dbReference>
<dbReference type="EMBL" id="AP023189">
    <property type="protein sequence ID" value="BCG26606.1"/>
    <property type="molecule type" value="Genomic_DNA"/>
</dbReference>
<dbReference type="RefSeq" id="WP_173175974.1">
    <property type="nucleotide sequence ID" value="NZ_AP023189.1"/>
</dbReference>
<keyword evidence="3" id="KW-0997">Cell inner membrane</keyword>
<comment type="subcellular location">
    <subcellularLocation>
        <location evidence="1">Endomembrane system</location>
        <topology evidence="1">Multi-pass membrane protein</topology>
    </subcellularLocation>
</comment>
<dbReference type="Pfam" id="PF02508">
    <property type="entry name" value="Rnf-Nqr"/>
    <property type="match status" value="1"/>
</dbReference>
<keyword evidence="4 8" id="KW-0812">Transmembrane</keyword>
<keyword evidence="7 8" id="KW-0472">Membrane</keyword>
<feature type="transmembrane region" description="Helical" evidence="8">
    <location>
        <begin position="114"/>
        <end position="136"/>
    </location>
</feature>
<dbReference type="AlphaFoldDB" id="A0A6J4EBG0"/>
<dbReference type="EMBL" id="BQKM01000001">
    <property type="protein sequence ID" value="GJN50659.1"/>
    <property type="molecule type" value="Genomic_DNA"/>
</dbReference>
<feature type="transmembrane region" description="Helical" evidence="8">
    <location>
        <begin position="84"/>
        <end position="102"/>
    </location>
</feature>
<evidence type="ECO:0000313" key="12">
    <source>
        <dbReference type="Proteomes" id="UP001054892"/>
    </source>
</evidence>
<reference evidence="9 11" key="1">
    <citation type="submission" date="2020-05" db="EMBL/GenBank/DDBJ databases">
        <title>Characterization of novel class B3 metallo-beta-lactamase from novel Pseudomonas species.</title>
        <authorList>
            <person name="Yamada K."/>
            <person name="Aoki K."/>
            <person name="Ishii Y."/>
        </authorList>
    </citation>
    <scope>NUCLEOTIDE SEQUENCE [LARGE SCALE GENOMIC DNA]</scope>
    <source>
        <strain evidence="9 11">TUM18999</strain>
        <strain evidence="10 12">TUM20286</strain>
    </source>
</reference>
<evidence type="ECO:0000313" key="10">
    <source>
        <dbReference type="EMBL" id="GJN50659.1"/>
    </source>
</evidence>
<organism evidence="9 11">
    <name type="scientific">Pseudomonas tohonis</name>
    <dbReference type="NCBI Taxonomy" id="2725477"/>
    <lineage>
        <taxon>Bacteria</taxon>
        <taxon>Pseudomonadati</taxon>
        <taxon>Pseudomonadota</taxon>
        <taxon>Gammaproteobacteria</taxon>
        <taxon>Pseudomonadales</taxon>
        <taxon>Pseudomonadaceae</taxon>
        <taxon>Pseudomonas</taxon>
    </lineage>
</organism>
<dbReference type="KEGG" id="ptw:TUM18999_47970"/>
<evidence type="ECO:0000256" key="7">
    <source>
        <dbReference type="ARBA" id="ARBA00023136"/>
    </source>
</evidence>
<feature type="transmembrane region" description="Helical" evidence="8">
    <location>
        <begin position="156"/>
        <end position="177"/>
    </location>
</feature>
<keyword evidence="6 8" id="KW-1133">Transmembrane helix</keyword>
<dbReference type="GO" id="GO:0012505">
    <property type="term" value="C:endomembrane system"/>
    <property type="evidence" value="ECO:0007669"/>
    <property type="project" value="UniProtKB-SubCell"/>
</dbReference>
<protein>
    <recommendedName>
        <fullName evidence="13">NADH:quinone oxidoreductase</fullName>
    </recommendedName>
</protein>
<keyword evidence="5" id="KW-1278">Translocase</keyword>